<evidence type="ECO:0000313" key="4">
    <source>
        <dbReference type="Proteomes" id="UP000006872"/>
    </source>
</evidence>
<dbReference type="PANTHER" id="PTHR35272:SF4">
    <property type="entry name" value="THIOL:DISULFIDE INTERCHANGE PROTEIN DSBG"/>
    <property type="match status" value="1"/>
</dbReference>
<dbReference type="SUPFAM" id="SSF52833">
    <property type="entry name" value="Thioredoxin-like"/>
    <property type="match status" value="1"/>
</dbReference>
<dbReference type="RefSeq" id="WP_013367157.1">
    <property type="nucleotide sequence ID" value="NC_014618.1"/>
</dbReference>
<reference evidence="3 4" key="2">
    <citation type="journal article" date="2011" name="Stand. Genomic Sci.">
        <title>Complete genome sequence of 'Enterobacter lignolyticus' SCF1.</title>
        <authorList>
            <person name="Deangelis K.M."/>
            <person name="D'Haeseleer P."/>
            <person name="Chivian D."/>
            <person name="Fortney J.L."/>
            <person name="Khudyakov J."/>
            <person name="Simmons B."/>
            <person name="Woo H."/>
            <person name="Arkin A.P."/>
            <person name="Davenport K.W."/>
            <person name="Goodwin L."/>
            <person name="Chen A."/>
            <person name="Ivanova N."/>
            <person name="Kyrpides N.C."/>
            <person name="Mavromatis K."/>
            <person name="Woyke T."/>
            <person name="Hazen T.C."/>
        </authorList>
    </citation>
    <scope>NUCLEOTIDE SEQUENCE [LARGE SCALE GENOMIC DNA]</scope>
    <source>
        <strain evidence="3 4">SCF1</strain>
    </source>
</reference>
<sequence length="194" mass="21529">MRKLALFLTLLPLLVSTQALSADAGQTPSATQNTASNSEEQAIWQRMEQAHWLLDGKKDAPRIIYLFTDPFCPYCRQFWQQSRPWIDSGKVQIRTLLVGVIKPDSPATAAAILSSMDPAKTWRDYEQSSGKIVPEVSRLIAPDKLKILNDNKKILIDLGAAVTPAIYYMNDAKQLQQVVGLPDSTSLHAMMGSD</sequence>
<evidence type="ECO:0000256" key="1">
    <source>
        <dbReference type="RuleBase" id="RU364038"/>
    </source>
</evidence>
<dbReference type="CDD" id="cd03020">
    <property type="entry name" value="DsbA_DsbC_DsbG"/>
    <property type="match status" value="1"/>
</dbReference>
<keyword evidence="4" id="KW-1185">Reference proteome</keyword>
<feature type="chain" id="PRO_5010004546" description="Thiol:disulfide interchange protein" evidence="1">
    <location>
        <begin position="22"/>
        <end position="194"/>
    </location>
</feature>
<accession>E3G4N4</accession>
<keyword evidence="1" id="KW-0732">Signal</keyword>
<proteinExistence type="inferred from homology"/>
<gene>
    <name evidence="3" type="ordered locus">Entcl_3182</name>
</gene>
<organism evidence="3 4">
    <name type="scientific">Enterobacter lignolyticus (strain SCF1)</name>
    <dbReference type="NCBI Taxonomy" id="701347"/>
    <lineage>
        <taxon>Bacteria</taxon>
        <taxon>Pseudomonadati</taxon>
        <taxon>Pseudomonadota</taxon>
        <taxon>Gammaproteobacteria</taxon>
        <taxon>Enterobacterales</taxon>
        <taxon>Enterobacteriaceae</taxon>
        <taxon>Pluralibacter</taxon>
    </lineage>
</organism>
<dbReference type="GO" id="GO:0042597">
    <property type="term" value="C:periplasmic space"/>
    <property type="evidence" value="ECO:0007669"/>
    <property type="project" value="UniProtKB-SubCell"/>
</dbReference>
<keyword evidence="1" id="KW-0574">Periplasm</keyword>
<dbReference type="eggNOG" id="COG1651">
    <property type="taxonomic scope" value="Bacteria"/>
</dbReference>
<dbReference type="PANTHER" id="PTHR35272">
    <property type="entry name" value="THIOL:DISULFIDE INTERCHANGE PROTEIN DSBC-RELATED"/>
    <property type="match status" value="1"/>
</dbReference>
<dbReference type="AlphaFoldDB" id="E3G4N4"/>
<dbReference type="InterPro" id="IPR012336">
    <property type="entry name" value="Thioredoxin-like_fold"/>
</dbReference>
<name>E3G4N4_ENTLS</name>
<comment type="subcellular location">
    <subcellularLocation>
        <location evidence="1">Periplasm</location>
    </subcellularLocation>
</comment>
<comment type="similarity">
    <text evidence="1">Belongs to the thioredoxin family. DsbC subfamily.</text>
</comment>
<dbReference type="KEGG" id="esc:Entcl_3182"/>
<dbReference type="STRING" id="701347.Entcl_3182"/>
<dbReference type="NCBIfam" id="NF008657">
    <property type="entry name" value="PRK11657.1"/>
    <property type="match status" value="1"/>
</dbReference>
<dbReference type="Pfam" id="PF13098">
    <property type="entry name" value="Thioredoxin_2"/>
    <property type="match status" value="1"/>
</dbReference>
<comment type="function">
    <text evidence="1">Required for disulfide bond formation in some periplasmic proteins. Acts by transferring its disulfide bond to other proteins and is reduced in the process.</text>
</comment>
<feature type="signal peptide" evidence="1">
    <location>
        <begin position="1"/>
        <end position="21"/>
    </location>
</feature>
<dbReference type="Proteomes" id="UP000006872">
    <property type="component" value="Chromosome"/>
</dbReference>
<evidence type="ECO:0000259" key="2">
    <source>
        <dbReference type="Pfam" id="PF13098"/>
    </source>
</evidence>
<keyword evidence="1" id="KW-0676">Redox-active center</keyword>
<protein>
    <recommendedName>
        <fullName evidence="1">Thiol:disulfide interchange protein</fullName>
    </recommendedName>
</protein>
<dbReference type="InterPro" id="IPR033954">
    <property type="entry name" value="DiS-bond_Isoase_DsbC/G"/>
</dbReference>
<reference evidence="4" key="1">
    <citation type="submission" date="2010-10" db="EMBL/GenBank/DDBJ databases">
        <title>Complete sequence of Enterobacter cloacae SCF1.</title>
        <authorList>
            <consortium name="US DOE Joint Genome Institute"/>
            <person name="Lucas S."/>
            <person name="Copeland A."/>
            <person name="Lapidus A."/>
            <person name="Cheng J.-F."/>
            <person name="Bruce D."/>
            <person name="Goodwin L."/>
            <person name="Pitluck S."/>
            <person name="Davenport K."/>
            <person name="Detter J.C."/>
            <person name="Han C."/>
            <person name="Tapia R."/>
            <person name="Land M."/>
            <person name="Hauser L."/>
            <person name="Chang Y.-J."/>
            <person name="Jeffries C."/>
            <person name="Kyrpides N."/>
            <person name="Ivanova N."/>
            <person name="Mikhailova N."/>
            <person name="DeAngelis K."/>
            <person name="Arkin A.P."/>
            <person name="Chivian D."/>
            <person name="Edwards B."/>
            <person name="Woo H."/>
            <person name="Hazen T.C."/>
            <person name="Woyke T."/>
        </authorList>
    </citation>
    <scope>NUCLEOTIDE SEQUENCE [LARGE SCALE GENOMIC DNA]</scope>
    <source>
        <strain evidence="4">SCF1</strain>
    </source>
</reference>
<feature type="domain" description="Thioredoxin-like fold" evidence="2">
    <location>
        <begin position="58"/>
        <end position="188"/>
    </location>
</feature>
<dbReference type="EMBL" id="CP002272">
    <property type="protein sequence ID" value="ADO49428.1"/>
    <property type="molecule type" value="Genomic_DNA"/>
</dbReference>
<dbReference type="Gene3D" id="3.40.30.10">
    <property type="entry name" value="Glutaredoxin"/>
    <property type="match status" value="1"/>
</dbReference>
<evidence type="ECO:0000313" key="3">
    <source>
        <dbReference type="EMBL" id="ADO49428.1"/>
    </source>
</evidence>
<dbReference type="HOGENOM" id="CLU_094179_0_0_6"/>
<dbReference type="InterPro" id="IPR036249">
    <property type="entry name" value="Thioredoxin-like_sf"/>
</dbReference>
<dbReference type="InterPro" id="IPR051470">
    <property type="entry name" value="Thiol:disulfide_interchange"/>
</dbReference>